<dbReference type="InterPro" id="IPR046947">
    <property type="entry name" value="LytR-like"/>
</dbReference>
<dbReference type="PANTHER" id="PTHR37299:SF1">
    <property type="entry name" value="STAGE 0 SPORULATION PROTEIN A HOMOLOG"/>
    <property type="match status" value="1"/>
</dbReference>
<dbReference type="Gene3D" id="3.40.50.2300">
    <property type="match status" value="1"/>
</dbReference>
<dbReference type="InterPro" id="IPR007492">
    <property type="entry name" value="LytTR_DNA-bd_dom"/>
</dbReference>
<dbReference type="Proteomes" id="UP000185221">
    <property type="component" value="Unassembled WGS sequence"/>
</dbReference>
<dbReference type="EMBL" id="FSRC01000001">
    <property type="protein sequence ID" value="SIN73489.1"/>
    <property type="molecule type" value="Genomic_DNA"/>
</dbReference>
<dbReference type="Gene3D" id="2.40.50.1020">
    <property type="entry name" value="LytTr DNA-binding domain"/>
    <property type="match status" value="1"/>
</dbReference>
<reference evidence="5" key="1">
    <citation type="submission" date="2016-11" db="EMBL/GenBank/DDBJ databases">
        <authorList>
            <person name="Varghese N."/>
            <person name="Submissions S."/>
        </authorList>
    </citation>
    <scope>NUCLEOTIDE SEQUENCE [LARGE SCALE GENOMIC DNA]</scope>
    <source>
        <strain evidence="5">DSM 15292</strain>
    </source>
</reference>
<keyword evidence="5" id="KW-1185">Reference proteome</keyword>
<feature type="modified residue" description="4-aspartylphosphate" evidence="1">
    <location>
        <position position="56"/>
    </location>
</feature>
<protein>
    <submittedName>
        <fullName evidence="4">Two component transcriptional regulator, LytTR family</fullName>
    </submittedName>
</protein>
<dbReference type="OrthoDB" id="1646880at2"/>
<proteinExistence type="predicted"/>
<evidence type="ECO:0000259" key="2">
    <source>
        <dbReference type="PROSITE" id="PS50110"/>
    </source>
</evidence>
<dbReference type="STRING" id="226505.SAMN05444394_1313"/>
<dbReference type="SMART" id="SM00448">
    <property type="entry name" value="REC"/>
    <property type="match status" value="1"/>
</dbReference>
<gene>
    <name evidence="4" type="ORF">SAMN05444394_1313</name>
</gene>
<sequence length="256" mass="29319">MKVLVIEDEIPALEKIKHFLKQYDPESEIIGIAKSVKDAVPLLQTLGKQADLLLVDVHLEDGLSFQALDQVGFFKPVIFITAHSQYALEAFQANGIDYLVKPIRYVSFAASLDKYRQLRDTSNQTPINQEVWKELSKPAYKERFMVKIGEHIHIVSTSAIKLFFAEGRNTYLIREDGRKLITDYTLEGLEELLDPAQFFRVNRSYLINLTSIKDVLVYSSSRLKINPDFSYTDEIIVSRDRVNSFKKWLGGPDGNK</sequence>
<dbReference type="PROSITE" id="PS50930">
    <property type="entry name" value="HTH_LYTTR"/>
    <property type="match status" value="1"/>
</dbReference>
<feature type="domain" description="Response regulatory" evidence="2">
    <location>
        <begin position="2"/>
        <end position="116"/>
    </location>
</feature>
<dbReference type="InterPro" id="IPR001789">
    <property type="entry name" value="Sig_transdc_resp-reg_receiver"/>
</dbReference>
<keyword evidence="1" id="KW-0597">Phosphoprotein</keyword>
<dbReference type="SMART" id="SM00850">
    <property type="entry name" value="LytTR"/>
    <property type="match status" value="1"/>
</dbReference>
<evidence type="ECO:0000313" key="4">
    <source>
        <dbReference type="EMBL" id="SIN73489.1"/>
    </source>
</evidence>
<dbReference type="RefSeq" id="WP_074223978.1">
    <property type="nucleotide sequence ID" value="NZ_FSRC01000001.1"/>
</dbReference>
<organism evidence="4 5">
    <name type="scientific">Algoriphagus halophilus</name>
    <dbReference type="NCBI Taxonomy" id="226505"/>
    <lineage>
        <taxon>Bacteria</taxon>
        <taxon>Pseudomonadati</taxon>
        <taxon>Bacteroidota</taxon>
        <taxon>Cytophagia</taxon>
        <taxon>Cytophagales</taxon>
        <taxon>Cyclobacteriaceae</taxon>
        <taxon>Algoriphagus</taxon>
    </lineage>
</organism>
<dbReference type="GO" id="GO:0000156">
    <property type="term" value="F:phosphorelay response regulator activity"/>
    <property type="evidence" value="ECO:0007669"/>
    <property type="project" value="InterPro"/>
</dbReference>
<evidence type="ECO:0000256" key="1">
    <source>
        <dbReference type="PROSITE-ProRule" id="PRU00169"/>
    </source>
</evidence>
<name>A0A1N6DRS4_9BACT</name>
<dbReference type="PANTHER" id="PTHR37299">
    <property type="entry name" value="TRANSCRIPTIONAL REGULATOR-RELATED"/>
    <property type="match status" value="1"/>
</dbReference>
<dbReference type="Pfam" id="PF00072">
    <property type="entry name" value="Response_reg"/>
    <property type="match status" value="1"/>
</dbReference>
<accession>A0A1N6DRS4</accession>
<dbReference type="AlphaFoldDB" id="A0A1N6DRS4"/>
<dbReference type="GO" id="GO:0003677">
    <property type="term" value="F:DNA binding"/>
    <property type="evidence" value="ECO:0007669"/>
    <property type="project" value="InterPro"/>
</dbReference>
<dbReference type="Pfam" id="PF04397">
    <property type="entry name" value="LytTR"/>
    <property type="match status" value="1"/>
</dbReference>
<evidence type="ECO:0000313" key="5">
    <source>
        <dbReference type="Proteomes" id="UP000185221"/>
    </source>
</evidence>
<dbReference type="InterPro" id="IPR011006">
    <property type="entry name" value="CheY-like_superfamily"/>
</dbReference>
<feature type="domain" description="HTH LytTR-type" evidence="3">
    <location>
        <begin position="144"/>
        <end position="251"/>
    </location>
</feature>
<evidence type="ECO:0000259" key="3">
    <source>
        <dbReference type="PROSITE" id="PS50930"/>
    </source>
</evidence>
<dbReference type="SUPFAM" id="SSF52172">
    <property type="entry name" value="CheY-like"/>
    <property type="match status" value="1"/>
</dbReference>
<dbReference type="PROSITE" id="PS50110">
    <property type="entry name" value="RESPONSE_REGULATORY"/>
    <property type="match status" value="1"/>
</dbReference>